<accession>A0ABT7DSY9</accession>
<gene>
    <name evidence="1" type="ORF">QNJ86_12610</name>
</gene>
<dbReference type="RefSeq" id="WP_283832994.1">
    <property type="nucleotide sequence ID" value="NZ_JASJEU010000024.1"/>
</dbReference>
<evidence type="ECO:0000313" key="1">
    <source>
        <dbReference type="EMBL" id="MDJ1651646.1"/>
    </source>
</evidence>
<comment type="caution">
    <text evidence="1">The sequence shown here is derived from an EMBL/GenBank/DDBJ whole genome shotgun (WGS) entry which is preliminary data.</text>
</comment>
<dbReference type="PROSITE" id="PS00430">
    <property type="entry name" value="TONB_DEPENDENT_REC_1"/>
    <property type="match status" value="1"/>
</dbReference>
<organism evidence="1 2">
    <name type="scientific">Gordonibacter faecis</name>
    <dbReference type="NCBI Taxonomy" id="3047475"/>
    <lineage>
        <taxon>Bacteria</taxon>
        <taxon>Bacillati</taxon>
        <taxon>Actinomycetota</taxon>
        <taxon>Coriobacteriia</taxon>
        <taxon>Eggerthellales</taxon>
        <taxon>Eggerthellaceae</taxon>
        <taxon>Gordonibacter</taxon>
    </lineage>
</organism>
<proteinExistence type="predicted"/>
<dbReference type="EMBL" id="JASJEU010000024">
    <property type="protein sequence ID" value="MDJ1651646.1"/>
    <property type="molecule type" value="Genomic_DNA"/>
</dbReference>
<dbReference type="InterPro" id="IPR010916">
    <property type="entry name" value="TonB_box_CS"/>
</dbReference>
<reference evidence="1 2" key="1">
    <citation type="submission" date="2023-05" db="EMBL/GenBank/DDBJ databases">
        <title>Gordonibacter KGMB12511T sp. nov., isolated from faeces of healthy Korean.</title>
        <authorList>
            <person name="Kim H.S."/>
            <person name="Kim J.-S."/>
            <person name="Suh M.K."/>
            <person name="Eom M.K."/>
            <person name="Do H.E."/>
            <person name="Lee J.-S."/>
        </authorList>
    </citation>
    <scope>NUCLEOTIDE SEQUENCE [LARGE SCALE GENOMIC DNA]</scope>
    <source>
        <strain evidence="1 2">KGMB12511</strain>
    </source>
</reference>
<keyword evidence="2" id="KW-1185">Reference proteome</keyword>
<protein>
    <submittedName>
        <fullName evidence="1">Uncharacterized protein</fullName>
    </submittedName>
</protein>
<name>A0ABT7DSY9_9ACTN</name>
<dbReference type="Proteomes" id="UP001232750">
    <property type="component" value="Unassembled WGS sequence"/>
</dbReference>
<evidence type="ECO:0000313" key="2">
    <source>
        <dbReference type="Proteomes" id="UP001232750"/>
    </source>
</evidence>
<sequence>MNDSLKAGCGCLFGLLLAAALVIGGIVYVGSRSSETVTVTGKDVKNTSESSTYMVFADKGVYCVKDTLLFWRWDSSDMYGSLHEGETYNIETVGWRVPLLSMYPNILEAKQVQGDAQ</sequence>